<proteinExistence type="inferred from homology"/>
<dbReference type="KEGG" id="mbe:MBM_07102"/>
<feature type="region of interest" description="Disordered" evidence="8">
    <location>
        <begin position="1"/>
        <end position="46"/>
    </location>
</feature>
<dbReference type="Proteomes" id="UP000006753">
    <property type="component" value="Unassembled WGS sequence"/>
</dbReference>
<evidence type="ECO:0000256" key="6">
    <source>
        <dbReference type="ARBA" id="ARBA00023242"/>
    </source>
</evidence>
<dbReference type="RefSeq" id="XP_007294991.1">
    <property type="nucleotide sequence ID" value="XM_007294929.1"/>
</dbReference>
<feature type="region of interest" description="Disordered" evidence="8">
    <location>
        <begin position="60"/>
        <end position="99"/>
    </location>
</feature>
<dbReference type="GO" id="GO:0007064">
    <property type="term" value="P:mitotic sister chromatid cohesion"/>
    <property type="evidence" value="ECO:0007669"/>
    <property type="project" value="InterPro"/>
</dbReference>
<evidence type="ECO:0000256" key="4">
    <source>
        <dbReference type="ARBA" id="ARBA00022776"/>
    </source>
</evidence>
<keyword evidence="4" id="KW-0498">Mitosis</keyword>
<evidence type="ECO:0000256" key="8">
    <source>
        <dbReference type="SAM" id="MobiDB-lite"/>
    </source>
</evidence>
<keyword evidence="5" id="KW-0159">Chromosome partition</keyword>
<dbReference type="GO" id="GO:0051301">
    <property type="term" value="P:cell division"/>
    <property type="evidence" value="ECO:0007669"/>
    <property type="project" value="UniProtKB-KW"/>
</dbReference>
<dbReference type="HOGENOM" id="CLU_006541_2_0_1"/>
<dbReference type="Pfam" id="PF10345">
    <property type="entry name" value="Cohesin_load"/>
    <property type="match status" value="1"/>
</dbReference>
<name>K1WPJ1_MARBU</name>
<dbReference type="InParanoid" id="K1WPJ1"/>
<dbReference type="OMA" id="QMVDICC"/>
<keyword evidence="6" id="KW-0539">Nucleus</keyword>
<dbReference type="GeneID" id="18763037"/>
<dbReference type="InterPro" id="IPR019440">
    <property type="entry name" value="MAU2"/>
</dbReference>
<dbReference type="eggNOG" id="ENOG502RK5N">
    <property type="taxonomic scope" value="Eukaryota"/>
</dbReference>
<feature type="compositionally biased region" description="Pro residues" evidence="8">
    <location>
        <begin position="68"/>
        <end position="79"/>
    </location>
</feature>
<evidence type="ECO:0000256" key="1">
    <source>
        <dbReference type="ARBA" id="ARBA00004123"/>
    </source>
</evidence>
<evidence type="ECO:0000313" key="10">
    <source>
        <dbReference type="Proteomes" id="UP000006753"/>
    </source>
</evidence>
<gene>
    <name evidence="9" type="ORF">MBM_07102</name>
</gene>
<dbReference type="GO" id="GO:0005634">
    <property type="term" value="C:nucleus"/>
    <property type="evidence" value="ECO:0007669"/>
    <property type="project" value="UniProtKB-SubCell"/>
</dbReference>
<keyword evidence="7" id="KW-0131">Cell cycle</keyword>
<dbReference type="OrthoDB" id="5565328at2759"/>
<accession>K1WPJ1</accession>
<comment type="subcellular location">
    <subcellularLocation>
        <location evidence="1">Nucleus</location>
    </subcellularLocation>
</comment>
<comment type="similarity">
    <text evidence="2">Belongs to the SCC4/mau-2 family.</text>
</comment>
<evidence type="ECO:0000256" key="7">
    <source>
        <dbReference type="ARBA" id="ARBA00023306"/>
    </source>
</evidence>
<dbReference type="AlphaFoldDB" id="K1WPJ1"/>
<reference evidence="9 10" key="1">
    <citation type="journal article" date="2012" name="BMC Genomics">
        <title>Sequencing the genome of Marssonina brunnea reveals fungus-poplar co-evolution.</title>
        <authorList>
            <person name="Zhu S."/>
            <person name="Cao Y.-Z."/>
            <person name="Jiang C."/>
            <person name="Tan B.-Y."/>
            <person name="Wang Z."/>
            <person name="Feng S."/>
            <person name="Zhang L."/>
            <person name="Su X.-H."/>
            <person name="Brejova B."/>
            <person name="Vinar T."/>
            <person name="Xu M."/>
            <person name="Wang M.-X."/>
            <person name="Zhang S.-G."/>
            <person name="Huang M.-R."/>
            <person name="Wu R."/>
            <person name="Zhou Y."/>
        </authorList>
    </citation>
    <scope>NUCLEOTIDE SEQUENCE [LARGE SCALE GENOMIC DNA]</scope>
    <source>
        <strain evidence="9 10">MB_m1</strain>
    </source>
</reference>
<organism evidence="9 10">
    <name type="scientific">Marssonina brunnea f. sp. multigermtubi (strain MB_m1)</name>
    <name type="common">Marssonina leaf spot fungus</name>
    <dbReference type="NCBI Taxonomy" id="1072389"/>
    <lineage>
        <taxon>Eukaryota</taxon>
        <taxon>Fungi</taxon>
        <taxon>Dikarya</taxon>
        <taxon>Ascomycota</taxon>
        <taxon>Pezizomycotina</taxon>
        <taxon>Leotiomycetes</taxon>
        <taxon>Helotiales</taxon>
        <taxon>Drepanopezizaceae</taxon>
        <taxon>Drepanopeziza</taxon>
    </lineage>
</organism>
<sequence>MAYQGGTNPNPGSGWVGSDPRMLQPQHSAPSPSPVNHNHIQGHGQRQYWQHNAQIPYATNPGYANIGYPPPPLPPPPPAQNFQPQYHSQSLPQPQQVQHAALQPHYVVSPQYISPAQLLSAQPQPQPGMGKQYSSTVEPTIGRTLETVNRNTSRMSSSSSNPEQDTVKLLVALAEEYFQAAHEIASSVVASMTEANVGAYEKLIATGLGCLDTALKNFRLPPRLEANIRLRYAGVLYEETENSPEAETALSKGIALCERNHYDDLKYAMQFLLAQSMGKKNLKASVKALTQHGEDAHTYSHFSWVYVFRFLTATHSIKSGALIDYHYAINSLRAAASLAEKQGDHAIFLTASLLEAITYMKTTGPEATENVQRAIAAAWKYQEEPRCKIPQLTGLTHILAVCCSIRQGVSQDMVEKLKAMQSMMDESLKTARDWSTIDDAIRIPIRRTPKSSHVVSRDTRMVLGIGADGGDNLMMCFLNKKDTYCVTYLLSGLVLLHKNSSDQKGFKYLKAGLDMLEDTRMPKKHHGSLPELFANRQWRGLLLCYFRVYMAFSSAGAGDWLDVKRYLDELEATTLKFGIPLEGTLDHFVVYLSGVYYQGIGELDLALKRFQHRRFDLSATKNSNATLTDQMLRDLSILAALNELWILQDLPRRDISQNMSLMDKLKPLCQNHPNIDVQTAFNLIAATVRRNPPTQTFEIKNYLRLALSGAKITANTQFLCITLNVMCSRFFSNVVGDQAEKSAMAASTQATNSGNVLWKSVADGMLARCFQLQGKTELAEHTLLEAQSNAQKALRGSSSSKAA</sequence>
<evidence type="ECO:0000313" key="9">
    <source>
        <dbReference type="EMBL" id="EKD14891.1"/>
    </source>
</evidence>
<evidence type="ECO:0000256" key="2">
    <source>
        <dbReference type="ARBA" id="ARBA00008585"/>
    </source>
</evidence>
<dbReference type="EMBL" id="JH921444">
    <property type="protein sequence ID" value="EKD14891.1"/>
    <property type="molecule type" value="Genomic_DNA"/>
</dbReference>
<evidence type="ECO:0000256" key="5">
    <source>
        <dbReference type="ARBA" id="ARBA00022829"/>
    </source>
</evidence>
<dbReference type="PANTHER" id="PTHR21394">
    <property type="entry name" value="MAU2 CHROMATID COHESION FACTOR HOMOLOG"/>
    <property type="match status" value="1"/>
</dbReference>
<keyword evidence="10" id="KW-1185">Reference proteome</keyword>
<evidence type="ECO:0000256" key="3">
    <source>
        <dbReference type="ARBA" id="ARBA00022618"/>
    </source>
</evidence>
<protein>
    <submittedName>
        <fullName evidence="9">Cohesin loading factor</fullName>
    </submittedName>
</protein>
<feature type="compositionally biased region" description="Polar residues" evidence="8">
    <location>
        <begin position="1"/>
        <end position="11"/>
    </location>
</feature>
<feature type="compositionally biased region" description="Polar residues" evidence="8">
    <location>
        <begin position="80"/>
        <end position="98"/>
    </location>
</feature>
<keyword evidence="3" id="KW-0132">Cell division</keyword>
<feature type="region of interest" description="Disordered" evidence="8">
    <location>
        <begin position="120"/>
        <end position="142"/>
    </location>
</feature>
<dbReference type="GO" id="GO:0007059">
    <property type="term" value="P:chromosome segregation"/>
    <property type="evidence" value="ECO:0007669"/>
    <property type="project" value="UniProtKB-KW"/>
</dbReference>
<feature type="compositionally biased region" description="Polar residues" evidence="8">
    <location>
        <begin position="25"/>
        <end position="39"/>
    </location>
</feature>